<protein>
    <recommendedName>
        <fullName evidence="3">DNA-directed DNA polymerase family A palm domain-containing protein</fullName>
    </recommendedName>
</protein>
<dbReference type="EMBL" id="JAVHUL010000013">
    <property type="protein sequence ID" value="MDQ7917201.1"/>
    <property type="molecule type" value="Genomic_DNA"/>
</dbReference>
<evidence type="ECO:0000313" key="2">
    <source>
        <dbReference type="Proteomes" id="UP001230915"/>
    </source>
</evidence>
<organism evidence="1 2">
    <name type="scientific">Mesonia profundi</name>
    <dbReference type="NCBI Taxonomy" id="3070998"/>
    <lineage>
        <taxon>Bacteria</taxon>
        <taxon>Pseudomonadati</taxon>
        <taxon>Bacteroidota</taxon>
        <taxon>Flavobacteriia</taxon>
        <taxon>Flavobacteriales</taxon>
        <taxon>Flavobacteriaceae</taxon>
        <taxon>Mesonia</taxon>
    </lineage>
</organism>
<proteinExistence type="predicted"/>
<dbReference type="RefSeq" id="WP_308863919.1">
    <property type="nucleotide sequence ID" value="NZ_JAVHUL010000013.1"/>
</dbReference>
<keyword evidence="2" id="KW-1185">Reference proteome</keyword>
<name>A0ABU1A3F5_9FLAO</name>
<accession>A0ABU1A3F5</accession>
<reference evidence="1 2" key="1">
    <citation type="submission" date="2023-08" db="EMBL/GenBank/DDBJ databases">
        <title>Mesonia sp. MT50, isolated from deep-sea sediment of the Mariana Trench.</title>
        <authorList>
            <person name="Fu H."/>
        </authorList>
    </citation>
    <scope>NUCLEOTIDE SEQUENCE [LARGE SCALE GENOMIC DNA]</scope>
    <source>
        <strain evidence="1 2">MT50</strain>
    </source>
</reference>
<dbReference type="Proteomes" id="UP001230915">
    <property type="component" value="Unassembled WGS sequence"/>
</dbReference>
<evidence type="ECO:0000313" key="1">
    <source>
        <dbReference type="EMBL" id="MDQ7917201.1"/>
    </source>
</evidence>
<comment type="caution">
    <text evidence="1">The sequence shown here is derived from an EMBL/GenBank/DDBJ whole genome shotgun (WGS) entry which is preliminary data.</text>
</comment>
<evidence type="ECO:0008006" key="3">
    <source>
        <dbReference type="Google" id="ProtNLM"/>
    </source>
</evidence>
<gene>
    <name evidence="1" type="ORF">RBU60_06410</name>
</gene>
<sequence length="487" mass="57827">MNKENYDEENSVQIINTSKDEYPRMYFVYIPKNLDIDELVERYPPNINRFNKDKLAYVVSLIYSIPMRLKDYDFQLQDGYTPINSVILKTRVREYKEYLIYLVRVGVLEKRSLFKYQAGLTSSGYRFTLRYNKDIRKYIITWKRLIKAICKRKRTSKEVFVPITANTMDYLEKWWNDDLEFDYLGAKKWLFNLYLEERENEIPHCERKYYSRKIIIEKFKDRDYILHQDSTSGRVHTILTQLKGELRQFIKYKGEPLMAIDIKNSQPYLSLSILNPTKYKDNGIRDKIYKYNNEASSTIMLALCNYPNYDTDDIKVFTELVANGRFYEAFGDQLQKKQLIDEPCPSKRRKKAKQIMFSSMFGHNNEKCKVIDPETKKVRYFPNEGMILFKEQFPSVHHIFKIIKKNKHNALACILQNLEAEIVLHKACKIITDIRPEAPLFTLHDSIITTEENVHYVKEVLSKVLFEAIGVAPAIKIEHWNEKMEAA</sequence>